<evidence type="ECO:0000313" key="3">
    <source>
        <dbReference type="Proteomes" id="UP001266099"/>
    </source>
</evidence>
<evidence type="ECO:0000256" key="1">
    <source>
        <dbReference type="SAM" id="Phobius"/>
    </source>
</evidence>
<sequence>MDIIYLISVSILVLAGILLAGVGVVSITHILRHPHDLSVQNLEGPVREYLLTEEELQAANPVLQ</sequence>
<keyword evidence="1" id="KW-1133">Transmembrane helix</keyword>
<gene>
    <name evidence="2" type="ORF">J2S36_000704</name>
</gene>
<accession>A0ABU1T1J1</accession>
<name>A0ABU1T1J1_9ACTO</name>
<feature type="transmembrane region" description="Helical" evidence="1">
    <location>
        <begin position="6"/>
        <end position="31"/>
    </location>
</feature>
<protein>
    <submittedName>
        <fullName evidence="2">Uncharacterized protein</fullName>
    </submittedName>
</protein>
<evidence type="ECO:0000313" key="2">
    <source>
        <dbReference type="EMBL" id="MDR6939161.1"/>
    </source>
</evidence>
<keyword evidence="1" id="KW-0472">Membrane</keyword>
<reference evidence="2 3" key="1">
    <citation type="submission" date="2023-07" db="EMBL/GenBank/DDBJ databases">
        <title>Sequencing the genomes of 1000 actinobacteria strains.</title>
        <authorList>
            <person name="Klenk H.-P."/>
        </authorList>
    </citation>
    <scope>NUCLEOTIDE SEQUENCE [LARGE SCALE GENOMIC DNA]</scope>
    <source>
        <strain evidence="2 3">DSM 15539</strain>
    </source>
</reference>
<dbReference type="RefSeq" id="WP_309955622.1">
    <property type="nucleotide sequence ID" value="NZ_JAVDUJ010000001.1"/>
</dbReference>
<proteinExistence type="predicted"/>
<organism evidence="2 3">
    <name type="scientific">Arcanobacterium hippocoleae</name>
    <dbReference type="NCBI Taxonomy" id="149017"/>
    <lineage>
        <taxon>Bacteria</taxon>
        <taxon>Bacillati</taxon>
        <taxon>Actinomycetota</taxon>
        <taxon>Actinomycetes</taxon>
        <taxon>Actinomycetales</taxon>
        <taxon>Actinomycetaceae</taxon>
        <taxon>Arcanobacterium</taxon>
    </lineage>
</organism>
<keyword evidence="1" id="KW-0812">Transmembrane</keyword>
<comment type="caution">
    <text evidence="2">The sequence shown here is derived from an EMBL/GenBank/DDBJ whole genome shotgun (WGS) entry which is preliminary data.</text>
</comment>
<dbReference type="EMBL" id="JAVDUJ010000001">
    <property type="protein sequence ID" value="MDR6939161.1"/>
    <property type="molecule type" value="Genomic_DNA"/>
</dbReference>
<dbReference type="Proteomes" id="UP001266099">
    <property type="component" value="Unassembled WGS sequence"/>
</dbReference>
<keyword evidence="3" id="KW-1185">Reference proteome</keyword>